<comment type="function">
    <text evidence="1">Required for respiratory activity and maintenance and expression of the mitochondrial genome.</text>
</comment>
<organism evidence="5 6">
    <name type="scientific">Wickerhamomyces anomalus (strain ATCC 58044 / CBS 1984 / NCYC 433 / NRRL Y-366-8)</name>
    <name type="common">Yeast</name>
    <name type="synonym">Hansenula anomala</name>
    <dbReference type="NCBI Taxonomy" id="683960"/>
    <lineage>
        <taxon>Eukaryota</taxon>
        <taxon>Fungi</taxon>
        <taxon>Dikarya</taxon>
        <taxon>Ascomycota</taxon>
        <taxon>Saccharomycotina</taxon>
        <taxon>Saccharomycetes</taxon>
        <taxon>Phaffomycetales</taxon>
        <taxon>Wickerhamomycetaceae</taxon>
        <taxon>Wickerhamomyces</taxon>
    </lineage>
</organism>
<keyword evidence="6" id="KW-1185">Reference proteome</keyword>
<feature type="non-terminal residue" evidence="5">
    <location>
        <position position="72"/>
    </location>
</feature>
<accession>A0A1E3P994</accession>
<dbReference type="PANTHER" id="PTHR13475:SF3">
    <property type="entry name" value="NEUGRIN"/>
    <property type="match status" value="1"/>
</dbReference>
<protein>
    <recommendedName>
        <fullName evidence="4">Required for respiratory growth protein 9, mitochondrial</fullName>
    </recommendedName>
</protein>
<evidence type="ECO:0000256" key="4">
    <source>
        <dbReference type="ARBA" id="ARBA00013566"/>
    </source>
</evidence>
<dbReference type="Proteomes" id="UP000094112">
    <property type="component" value="Unassembled WGS sequence"/>
</dbReference>
<evidence type="ECO:0000256" key="2">
    <source>
        <dbReference type="ARBA" id="ARBA00004173"/>
    </source>
</evidence>
<comment type="similarity">
    <text evidence="3">Belongs to the RRG9 family.</text>
</comment>
<reference evidence="5 6" key="1">
    <citation type="journal article" date="2016" name="Proc. Natl. Acad. Sci. U.S.A.">
        <title>Comparative genomics of biotechnologically important yeasts.</title>
        <authorList>
            <person name="Riley R."/>
            <person name="Haridas S."/>
            <person name="Wolfe K.H."/>
            <person name="Lopes M.R."/>
            <person name="Hittinger C.T."/>
            <person name="Goeker M."/>
            <person name="Salamov A.A."/>
            <person name="Wisecaver J.H."/>
            <person name="Long T.M."/>
            <person name="Calvey C.H."/>
            <person name="Aerts A.L."/>
            <person name="Barry K.W."/>
            <person name="Choi C."/>
            <person name="Clum A."/>
            <person name="Coughlan A.Y."/>
            <person name="Deshpande S."/>
            <person name="Douglass A.P."/>
            <person name="Hanson S.J."/>
            <person name="Klenk H.-P."/>
            <person name="LaButti K.M."/>
            <person name="Lapidus A."/>
            <person name="Lindquist E.A."/>
            <person name="Lipzen A.M."/>
            <person name="Meier-Kolthoff J.P."/>
            <person name="Ohm R.A."/>
            <person name="Otillar R.P."/>
            <person name="Pangilinan J.L."/>
            <person name="Peng Y."/>
            <person name="Rokas A."/>
            <person name="Rosa C.A."/>
            <person name="Scheuner C."/>
            <person name="Sibirny A.A."/>
            <person name="Slot J.C."/>
            <person name="Stielow J.B."/>
            <person name="Sun H."/>
            <person name="Kurtzman C.P."/>
            <person name="Blackwell M."/>
            <person name="Grigoriev I.V."/>
            <person name="Jeffries T.W."/>
        </authorList>
    </citation>
    <scope>NUCLEOTIDE SEQUENCE [LARGE SCALE GENOMIC DNA]</scope>
    <source>
        <strain evidence="6">ATCC 58044 / CBS 1984 / NCYC 433 / NRRL Y-366-8</strain>
    </source>
</reference>
<dbReference type="EMBL" id="KV454208">
    <property type="protein sequence ID" value="ODQ61961.1"/>
    <property type="molecule type" value="Genomic_DNA"/>
</dbReference>
<dbReference type="GeneID" id="30198264"/>
<dbReference type="GO" id="GO:0005739">
    <property type="term" value="C:mitochondrion"/>
    <property type="evidence" value="ECO:0007669"/>
    <property type="project" value="UniProtKB-SubCell"/>
</dbReference>
<dbReference type="AlphaFoldDB" id="A0A1E3P994"/>
<dbReference type="Pfam" id="PF06413">
    <property type="entry name" value="Neugrin"/>
    <property type="match status" value="1"/>
</dbReference>
<evidence type="ECO:0000313" key="6">
    <source>
        <dbReference type="Proteomes" id="UP000094112"/>
    </source>
</evidence>
<evidence type="ECO:0000256" key="1">
    <source>
        <dbReference type="ARBA" id="ARBA00003548"/>
    </source>
</evidence>
<sequence length="72" mass="8615">EWKRQKYALGEKFKGKAWNPVKKLSRDEMESVRLLKRELPDMTSKDLSDHFKISPEAIRRILKSKWTPSLEE</sequence>
<dbReference type="OrthoDB" id="5578174at2759"/>
<dbReference type="RefSeq" id="XP_019041168.1">
    <property type="nucleotide sequence ID" value="XM_019181018.1"/>
</dbReference>
<comment type="subcellular location">
    <subcellularLocation>
        <location evidence="2">Mitochondrion</location>
    </subcellularLocation>
</comment>
<gene>
    <name evidence="5" type="ORF">WICANDRAFT_24134</name>
</gene>
<proteinExistence type="inferred from homology"/>
<name>A0A1E3P994_WICAA</name>
<evidence type="ECO:0000313" key="5">
    <source>
        <dbReference type="EMBL" id="ODQ61961.1"/>
    </source>
</evidence>
<dbReference type="STRING" id="683960.A0A1E3P994"/>
<feature type="non-terminal residue" evidence="5">
    <location>
        <position position="1"/>
    </location>
</feature>
<dbReference type="InterPro" id="IPR010487">
    <property type="entry name" value="NGRN/Rrg9"/>
</dbReference>
<dbReference type="PANTHER" id="PTHR13475">
    <property type="entry name" value="NEUGRIN"/>
    <property type="match status" value="1"/>
</dbReference>
<dbReference type="GO" id="GO:0005634">
    <property type="term" value="C:nucleus"/>
    <property type="evidence" value="ECO:0007669"/>
    <property type="project" value="TreeGrafter"/>
</dbReference>
<evidence type="ECO:0000256" key="3">
    <source>
        <dbReference type="ARBA" id="ARBA00010895"/>
    </source>
</evidence>